<feature type="transmembrane region" description="Helical" evidence="7">
    <location>
        <begin position="183"/>
        <end position="205"/>
    </location>
</feature>
<dbReference type="RefSeq" id="WP_147922690.1">
    <property type="nucleotide sequence ID" value="NZ_VRTY01000062.1"/>
</dbReference>
<feature type="transmembrane region" description="Helical" evidence="7">
    <location>
        <begin position="409"/>
        <end position="429"/>
    </location>
</feature>
<feature type="transmembrane region" description="Helical" evidence="7">
    <location>
        <begin position="529"/>
        <end position="551"/>
    </location>
</feature>
<keyword evidence="4 7" id="KW-1133">Transmembrane helix</keyword>
<name>A0A5C8JL47_9BACT</name>
<evidence type="ECO:0000256" key="2">
    <source>
        <dbReference type="ARBA" id="ARBA00006434"/>
    </source>
</evidence>
<feature type="transmembrane region" description="Helical" evidence="7">
    <location>
        <begin position="75"/>
        <end position="100"/>
    </location>
</feature>
<evidence type="ECO:0000256" key="6">
    <source>
        <dbReference type="RuleBase" id="RU362091"/>
    </source>
</evidence>
<dbReference type="GO" id="GO:0005412">
    <property type="term" value="F:D-glucose:sodium symporter activity"/>
    <property type="evidence" value="ECO:0007669"/>
    <property type="project" value="TreeGrafter"/>
</dbReference>
<gene>
    <name evidence="8" type="ORF">FVR03_15585</name>
</gene>
<dbReference type="Pfam" id="PF00474">
    <property type="entry name" value="SSF"/>
    <property type="match status" value="1"/>
</dbReference>
<evidence type="ECO:0000313" key="8">
    <source>
        <dbReference type="EMBL" id="TXK37327.1"/>
    </source>
</evidence>
<evidence type="ECO:0000313" key="9">
    <source>
        <dbReference type="Proteomes" id="UP000321926"/>
    </source>
</evidence>
<dbReference type="PANTHER" id="PTHR11819:SF195">
    <property type="entry name" value="SODIUM_GLUCOSE COTRANSPORTER 4"/>
    <property type="match status" value="1"/>
</dbReference>
<dbReference type="NCBIfam" id="TIGR00813">
    <property type="entry name" value="sss"/>
    <property type="match status" value="1"/>
</dbReference>
<dbReference type="InterPro" id="IPR001734">
    <property type="entry name" value="Na/solute_symporter"/>
</dbReference>
<comment type="caution">
    <text evidence="8">The sequence shown here is derived from an EMBL/GenBank/DDBJ whole genome shotgun (WGS) entry which is preliminary data.</text>
</comment>
<feature type="transmembrane region" description="Helical" evidence="7">
    <location>
        <begin position="490"/>
        <end position="508"/>
    </location>
</feature>
<dbReference type="EMBL" id="VRTY01000062">
    <property type="protein sequence ID" value="TXK37327.1"/>
    <property type="molecule type" value="Genomic_DNA"/>
</dbReference>
<dbReference type="InterPro" id="IPR038377">
    <property type="entry name" value="Na/Glc_symporter_sf"/>
</dbReference>
<sequence length="623" mass="67673">MTSTFSTLDYVIFILYALVIVTIGLWVSRTKKGVQKTAQEYFLADKSLTWWAIGASLIAANISAEHFIAMSGSGFAIGLGIAAYEWVAAIALIIVAKYFLPVFIDKGIYTMPQFLKLRYNKGVSTAFAVFWLLVYVFVNLTSVSYLGALALEKIMDVPLVYGIIGLLVFSGIYSIYGGMVAVAWTDVVQVIFLVGGGLVTTFVALDVVGGGEGVFAGFANIYERARDHFVMVIPQGQISVPDGAGGTKDAFQDLPGLAVILGSMWLTNLGFWGFNQFIIQKGLAAKSINEAKRGLLFAGYLKILIPLIVVIPGITAHVLFNDFSAEELSTLLGRPLDVIGTIGKSDEAYPWLLKNFVPSGVRGLAFAALAAAVVSSLASIINSTSTIFTMDIYKGFFKPQASNRELVGVGRLVAVLALTIAAIVAPQLQTLDQVYQYIQEYTGYIYPGTIVVFAMGLFWKQMTQNAALWTAIVTIPAGILIKILYPDMPFILRIGYVFIFLCVLASAISFAEKGEKVDFPRPAGNRTTFLLSSSYLFMVLGLVCLLLGVIYSEEYSYLGVESIYTLATLFIMLGIIIYTNTKMGVADKKAIVSEQVLFSTGSGFNIAAAGIIAIISILYYFFW</sequence>
<keyword evidence="5 7" id="KW-0472">Membrane</keyword>
<reference evidence="8 9" key="1">
    <citation type="submission" date="2019-08" db="EMBL/GenBank/DDBJ databases">
        <authorList>
            <person name="Shi S."/>
        </authorList>
    </citation>
    <scope>NUCLEOTIDE SEQUENCE [LARGE SCALE GENOMIC DNA]</scope>
    <source>
        <strain evidence="8 9">GY10130</strain>
    </source>
</reference>
<evidence type="ECO:0000256" key="7">
    <source>
        <dbReference type="SAM" id="Phobius"/>
    </source>
</evidence>
<feature type="transmembrane region" description="Helical" evidence="7">
    <location>
        <begin position="121"/>
        <end position="138"/>
    </location>
</feature>
<comment type="similarity">
    <text evidence="2 6">Belongs to the sodium:solute symporter (SSF) (TC 2.A.21) family.</text>
</comment>
<feature type="transmembrane region" description="Helical" evidence="7">
    <location>
        <begin position="158"/>
        <end position="176"/>
    </location>
</feature>
<evidence type="ECO:0000256" key="4">
    <source>
        <dbReference type="ARBA" id="ARBA00022989"/>
    </source>
</evidence>
<dbReference type="GO" id="GO:0005886">
    <property type="term" value="C:plasma membrane"/>
    <property type="evidence" value="ECO:0007669"/>
    <property type="project" value="TreeGrafter"/>
</dbReference>
<feature type="transmembrane region" description="Helical" evidence="7">
    <location>
        <begin position="6"/>
        <end position="27"/>
    </location>
</feature>
<feature type="transmembrane region" description="Helical" evidence="7">
    <location>
        <begin position="295"/>
        <end position="320"/>
    </location>
</feature>
<dbReference type="Proteomes" id="UP000321926">
    <property type="component" value="Unassembled WGS sequence"/>
</dbReference>
<protein>
    <submittedName>
        <fullName evidence="8">Sodium/solute symporter</fullName>
    </submittedName>
</protein>
<evidence type="ECO:0000256" key="1">
    <source>
        <dbReference type="ARBA" id="ARBA00004141"/>
    </source>
</evidence>
<feature type="transmembrane region" description="Helical" evidence="7">
    <location>
        <begin position="466"/>
        <end position="484"/>
    </location>
</feature>
<accession>A0A5C8JL47</accession>
<dbReference type="PANTHER" id="PTHR11819">
    <property type="entry name" value="SOLUTE CARRIER FAMILY 5"/>
    <property type="match status" value="1"/>
</dbReference>
<feature type="transmembrane region" description="Helical" evidence="7">
    <location>
        <begin position="441"/>
        <end position="459"/>
    </location>
</feature>
<feature type="transmembrane region" description="Helical" evidence="7">
    <location>
        <begin position="48"/>
        <end position="69"/>
    </location>
</feature>
<feature type="transmembrane region" description="Helical" evidence="7">
    <location>
        <begin position="602"/>
        <end position="622"/>
    </location>
</feature>
<comment type="subcellular location">
    <subcellularLocation>
        <location evidence="1">Membrane</location>
        <topology evidence="1">Multi-pass membrane protein</topology>
    </subcellularLocation>
</comment>
<proteinExistence type="inferred from homology"/>
<feature type="transmembrane region" description="Helical" evidence="7">
    <location>
        <begin position="563"/>
        <end position="581"/>
    </location>
</feature>
<organism evidence="8 9">
    <name type="scientific">Pontibacter qinzhouensis</name>
    <dbReference type="NCBI Taxonomy" id="2603253"/>
    <lineage>
        <taxon>Bacteria</taxon>
        <taxon>Pseudomonadati</taxon>
        <taxon>Bacteroidota</taxon>
        <taxon>Cytophagia</taxon>
        <taxon>Cytophagales</taxon>
        <taxon>Hymenobacteraceae</taxon>
        <taxon>Pontibacter</taxon>
    </lineage>
</organism>
<dbReference type="OrthoDB" id="9814523at2"/>
<evidence type="ECO:0000256" key="3">
    <source>
        <dbReference type="ARBA" id="ARBA00022692"/>
    </source>
</evidence>
<dbReference type="AlphaFoldDB" id="A0A5C8JL47"/>
<feature type="transmembrane region" description="Helical" evidence="7">
    <location>
        <begin position="364"/>
        <end position="388"/>
    </location>
</feature>
<dbReference type="PROSITE" id="PS50283">
    <property type="entry name" value="NA_SOLUT_SYMP_3"/>
    <property type="match status" value="1"/>
</dbReference>
<feature type="transmembrane region" description="Helical" evidence="7">
    <location>
        <begin position="254"/>
        <end position="274"/>
    </location>
</feature>
<keyword evidence="9" id="KW-1185">Reference proteome</keyword>
<dbReference type="Gene3D" id="1.20.1730.10">
    <property type="entry name" value="Sodium/glucose cotransporter"/>
    <property type="match status" value="1"/>
</dbReference>
<evidence type="ECO:0000256" key="5">
    <source>
        <dbReference type="ARBA" id="ARBA00023136"/>
    </source>
</evidence>
<keyword evidence="3 7" id="KW-0812">Transmembrane</keyword>